<evidence type="ECO:0000313" key="1">
    <source>
        <dbReference type="EMBL" id="GBP82731.1"/>
    </source>
</evidence>
<sequence length="208" mass="23815">MPIFGPRRLARQLRHLLLTAGRVNGDAPVRTFKTYDRISGNTYEAKQVSGNVWGASRVDQCKGLSMRLAAIDNRLRSRTLRTRTPMYINSGPIVRLVIKLFCIKAVTMKKNKSHQFAYFYIGQAALSIDKINSTRETRLNCCRNGARPSGLKYARAWYFGPFRFDARIADWGFDEEETLFSKTAERLVLYPGFSIFYSMRSEAGMNFV</sequence>
<reference evidence="1 2" key="1">
    <citation type="journal article" date="2019" name="Commun. Biol.">
        <title>The bagworm genome reveals a unique fibroin gene that provides high tensile strength.</title>
        <authorList>
            <person name="Kono N."/>
            <person name="Nakamura H."/>
            <person name="Ohtoshi R."/>
            <person name="Tomita M."/>
            <person name="Numata K."/>
            <person name="Arakawa K."/>
        </authorList>
    </citation>
    <scope>NUCLEOTIDE SEQUENCE [LARGE SCALE GENOMIC DNA]</scope>
</reference>
<accession>A0A4C1Z1X8</accession>
<comment type="caution">
    <text evidence="1">The sequence shown here is derived from an EMBL/GenBank/DDBJ whole genome shotgun (WGS) entry which is preliminary data.</text>
</comment>
<dbReference type="Proteomes" id="UP000299102">
    <property type="component" value="Unassembled WGS sequence"/>
</dbReference>
<evidence type="ECO:0000313" key="2">
    <source>
        <dbReference type="Proteomes" id="UP000299102"/>
    </source>
</evidence>
<dbReference type="AlphaFoldDB" id="A0A4C1Z1X8"/>
<gene>
    <name evidence="1" type="ORF">EVAR_89157_1</name>
</gene>
<keyword evidence="2" id="KW-1185">Reference proteome</keyword>
<name>A0A4C1Z1X8_EUMVA</name>
<dbReference type="EMBL" id="BGZK01001583">
    <property type="protein sequence ID" value="GBP82731.1"/>
    <property type="molecule type" value="Genomic_DNA"/>
</dbReference>
<protein>
    <submittedName>
        <fullName evidence="1">Uncharacterized protein</fullName>
    </submittedName>
</protein>
<proteinExistence type="predicted"/>
<organism evidence="1 2">
    <name type="scientific">Eumeta variegata</name>
    <name type="common">Bagworm moth</name>
    <name type="synonym">Eumeta japonica</name>
    <dbReference type="NCBI Taxonomy" id="151549"/>
    <lineage>
        <taxon>Eukaryota</taxon>
        <taxon>Metazoa</taxon>
        <taxon>Ecdysozoa</taxon>
        <taxon>Arthropoda</taxon>
        <taxon>Hexapoda</taxon>
        <taxon>Insecta</taxon>
        <taxon>Pterygota</taxon>
        <taxon>Neoptera</taxon>
        <taxon>Endopterygota</taxon>
        <taxon>Lepidoptera</taxon>
        <taxon>Glossata</taxon>
        <taxon>Ditrysia</taxon>
        <taxon>Tineoidea</taxon>
        <taxon>Psychidae</taxon>
        <taxon>Oiketicinae</taxon>
        <taxon>Eumeta</taxon>
    </lineage>
</organism>